<feature type="transmembrane region" description="Helical" evidence="10">
    <location>
        <begin position="195"/>
        <end position="215"/>
    </location>
</feature>
<evidence type="ECO:0000256" key="10">
    <source>
        <dbReference type="SAM" id="Phobius"/>
    </source>
</evidence>
<protein>
    <submittedName>
        <fullName evidence="12">High-affinity hexose transporter HXT6</fullName>
    </submittedName>
</protein>
<evidence type="ECO:0000259" key="11">
    <source>
        <dbReference type="PROSITE" id="PS50850"/>
    </source>
</evidence>
<evidence type="ECO:0000256" key="3">
    <source>
        <dbReference type="ARBA" id="ARBA00022448"/>
    </source>
</evidence>
<dbReference type="InterPro" id="IPR005828">
    <property type="entry name" value="MFS_sugar_transport-like"/>
</dbReference>
<dbReference type="STRING" id="154538.A0A1M2VKC4"/>
<proteinExistence type="inferred from homology"/>
<dbReference type="GO" id="GO:0016020">
    <property type="term" value="C:membrane"/>
    <property type="evidence" value="ECO:0007669"/>
    <property type="project" value="UniProtKB-SubCell"/>
</dbReference>
<dbReference type="AlphaFoldDB" id="A0A1M2VKC4"/>
<dbReference type="NCBIfam" id="TIGR00879">
    <property type="entry name" value="SP"/>
    <property type="match status" value="1"/>
</dbReference>
<dbReference type="SUPFAM" id="SSF103473">
    <property type="entry name" value="MFS general substrate transporter"/>
    <property type="match status" value="1"/>
</dbReference>
<sequence length="374" mass="42116">MRGMLLVLYQLQIIIGIFLSYIIDLGTHTINGPASWRIPVGLQMLWGFILLSGIFFLPESPRHLLGTGRADEARRVVAELNSLPLDDPIVIETIEELEFGIRAENDGGKATWLECFSTRNQLWKRTINGMMLQFIQQLNGQNFYYYYGDTFFKSAGTNLDPYSIQAILGGISVVGTVPALYLIEAWGRRNSLLTGSIMEGVCALIAGLVGHFMLAPPDTPADQLTARNRQGGDTLIAFAVLHVFSFSVFWGPTPWVYLGESFPLRVRPKAIALGSATNWLWNFLLSFFAPRIAEKIGPLILLIFFGMLVFGYVYVYFFIPETKGLSLEEVDEMYRSGVKPWNSPSWRPSEKHIHDKGDMTTEVREVKEKDEESV</sequence>
<feature type="transmembrane region" description="Helical" evidence="10">
    <location>
        <begin position="270"/>
        <end position="290"/>
    </location>
</feature>
<dbReference type="InterPro" id="IPR020846">
    <property type="entry name" value="MFS_dom"/>
</dbReference>
<keyword evidence="3 8" id="KW-0813">Transport</keyword>
<dbReference type="InterPro" id="IPR005829">
    <property type="entry name" value="Sugar_transporter_CS"/>
</dbReference>
<evidence type="ECO:0000313" key="13">
    <source>
        <dbReference type="Proteomes" id="UP000184267"/>
    </source>
</evidence>
<dbReference type="PRINTS" id="PR00171">
    <property type="entry name" value="SUGRTRNSPORT"/>
</dbReference>
<dbReference type="InterPro" id="IPR050360">
    <property type="entry name" value="MFS_Sugar_Transporters"/>
</dbReference>
<dbReference type="PROSITE" id="PS00216">
    <property type="entry name" value="SUGAR_TRANSPORT_1"/>
    <property type="match status" value="1"/>
</dbReference>
<keyword evidence="6 10" id="KW-0472">Membrane</keyword>
<dbReference type="EMBL" id="MNAD01001095">
    <property type="protein sequence ID" value="OJT07992.1"/>
    <property type="molecule type" value="Genomic_DNA"/>
</dbReference>
<feature type="transmembrane region" description="Helical" evidence="10">
    <location>
        <begin position="235"/>
        <end position="258"/>
    </location>
</feature>
<feature type="transmembrane region" description="Helical" evidence="10">
    <location>
        <begin position="38"/>
        <end position="57"/>
    </location>
</feature>
<dbReference type="Proteomes" id="UP000184267">
    <property type="component" value="Unassembled WGS sequence"/>
</dbReference>
<dbReference type="PROSITE" id="PS50850">
    <property type="entry name" value="MFS"/>
    <property type="match status" value="1"/>
</dbReference>
<evidence type="ECO:0000256" key="9">
    <source>
        <dbReference type="SAM" id="MobiDB-lite"/>
    </source>
</evidence>
<feature type="transmembrane region" description="Helical" evidence="10">
    <location>
        <begin position="162"/>
        <end position="183"/>
    </location>
</feature>
<dbReference type="PANTHER" id="PTHR48022:SF91">
    <property type="entry name" value="MAJOR FACILITATOR SUPERFAMILY (MFS) PROFILE DOMAIN-CONTAINING PROTEIN-RELATED"/>
    <property type="match status" value="1"/>
</dbReference>
<feature type="transmembrane region" description="Helical" evidence="10">
    <location>
        <begin position="296"/>
        <end position="319"/>
    </location>
</feature>
<evidence type="ECO:0000256" key="1">
    <source>
        <dbReference type="ARBA" id="ARBA00004141"/>
    </source>
</evidence>
<organism evidence="12 13">
    <name type="scientific">Trametes pubescens</name>
    <name type="common">White-rot fungus</name>
    <dbReference type="NCBI Taxonomy" id="154538"/>
    <lineage>
        <taxon>Eukaryota</taxon>
        <taxon>Fungi</taxon>
        <taxon>Dikarya</taxon>
        <taxon>Basidiomycota</taxon>
        <taxon>Agaricomycotina</taxon>
        <taxon>Agaricomycetes</taxon>
        <taxon>Polyporales</taxon>
        <taxon>Polyporaceae</taxon>
        <taxon>Trametes</taxon>
    </lineage>
</organism>
<evidence type="ECO:0000313" key="12">
    <source>
        <dbReference type="EMBL" id="OJT07992.1"/>
    </source>
</evidence>
<dbReference type="PANTHER" id="PTHR48022">
    <property type="entry name" value="PLASTIDIC GLUCOSE TRANSPORTER 4"/>
    <property type="match status" value="1"/>
</dbReference>
<dbReference type="Pfam" id="PF00083">
    <property type="entry name" value="Sugar_tr"/>
    <property type="match status" value="1"/>
</dbReference>
<dbReference type="OrthoDB" id="2241241at2759"/>
<dbReference type="InterPro" id="IPR003663">
    <property type="entry name" value="Sugar/inositol_transpt"/>
</dbReference>
<evidence type="ECO:0000256" key="5">
    <source>
        <dbReference type="ARBA" id="ARBA00022989"/>
    </source>
</evidence>
<keyword evidence="4 10" id="KW-0812">Transmembrane</keyword>
<feature type="region of interest" description="Disordered" evidence="9">
    <location>
        <begin position="342"/>
        <end position="374"/>
    </location>
</feature>
<dbReference type="InterPro" id="IPR036259">
    <property type="entry name" value="MFS_trans_sf"/>
</dbReference>
<evidence type="ECO:0000256" key="4">
    <source>
        <dbReference type="ARBA" id="ARBA00022692"/>
    </source>
</evidence>
<feature type="transmembrane region" description="Helical" evidence="10">
    <location>
        <begin position="6"/>
        <end position="26"/>
    </location>
</feature>
<evidence type="ECO:0000256" key="8">
    <source>
        <dbReference type="RuleBase" id="RU003346"/>
    </source>
</evidence>
<dbReference type="Gene3D" id="1.20.1250.20">
    <property type="entry name" value="MFS general substrate transporter like domains"/>
    <property type="match status" value="1"/>
</dbReference>
<evidence type="ECO:0000256" key="6">
    <source>
        <dbReference type="ARBA" id="ARBA00023136"/>
    </source>
</evidence>
<dbReference type="GO" id="GO:0005351">
    <property type="term" value="F:carbohydrate:proton symporter activity"/>
    <property type="evidence" value="ECO:0007669"/>
    <property type="project" value="TreeGrafter"/>
</dbReference>
<keyword evidence="5 10" id="KW-1133">Transmembrane helix</keyword>
<reference evidence="12 13" key="1">
    <citation type="submission" date="2016-10" db="EMBL/GenBank/DDBJ databases">
        <title>Genome sequence of the basidiomycete white-rot fungus Trametes pubescens.</title>
        <authorList>
            <person name="Makela M.R."/>
            <person name="Granchi Z."/>
            <person name="Peng M."/>
            <person name="De Vries R.P."/>
            <person name="Grigoriev I."/>
            <person name="Riley R."/>
            <person name="Hilden K."/>
        </authorList>
    </citation>
    <scope>NUCLEOTIDE SEQUENCE [LARGE SCALE GENOMIC DNA]</scope>
    <source>
        <strain evidence="12 13">FBCC735</strain>
    </source>
</reference>
<dbReference type="OMA" id="KATWMEC"/>
<comment type="caution">
    <text evidence="12">The sequence shown here is derived from an EMBL/GenBank/DDBJ whole genome shotgun (WGS) entry which is preliminary data.</text>
</comment>
<evidence type="ECO:0000256" key="7">
    <source>
        <dbReference type="ARBA" id="ARBA00049119"/>
    </source>
</evidence>
<feature type="domain" description="Major facilitator superfamily (MFS) profile" evidence="11">
    <location>
        <begin position="1"/>
        <end position="323"/>
    </location>
</feature>
<evidence type="ECO:0000256" key="2">
    <source>
        <dbReference type="ARBA" id="ARBA00010992"/>
    </source>
</evidence>
<comment type="catalytic activity">
    <reaction evidence="7">
        <text>myo-inositol(out) + H(+)(out) = myo-inositol(in) + H(+)(in)</text>
        <dbReference type="Rhea" id="RHEA:60364"/>
        <dbReference type="ChEBI" id="CHEBI:15378"/>
        <dbReference type="ChEBI" id="CHEBI:17268"/>
    </reaction>
</comment>
<comment type="subcellular location">
    <subcellularLocation>
        <location evidence="1">Membrane</location>
        <topology evidence="1">Multi-pass membrane protein</topology>
    </subcellularLocation>
</comment>
<feature type="compositionally biased region" description="Basic and acidic residues" evidence="9">
    <location>
        <begin position="348"/>
        <end position="374"/>
    </location>
</feature>
<name>A0A1M2VKC4_TRAPU</name>
<keyword evidence="13" id="KW-1185">Reference proteome</keyword>
<gene>
    <name evidence="12" type="ORF">TRAPUB_1117</name>
</gene>
<comment type="similarity">
    <text evidence="2 8">Belongs to the major facilitator superfamily. Sugar transporter (TC 2.A.1.1) family.</text>
</comment>
<accession>A0A1M2VKC4</accession>